<proteinExistence type="predicted"/>
<dbReference type="OrthoDB" id="3506426at2"/>
<keyword evidence="2" id="KW-1185">Reference proteome</keyword>
<dbReference type="AlphaFoldDB" id="A0A5S4FUF1"/>
<name>A0A5S4FUF1_9ACTN</name>
<dbReference type="Proteomes" id="UP000309128">
    <property type="component" value="Unassembled WGS sequence"/>
</dbReference>
<protein>
    <submittedName>
        <fullName evidence="1">Uncharacterized protein</fullName>
    </submittedName>
</protein>
<accession>A0A5S4FUF1</accession>
<evidence type="ECO:0000313" key="2">
    <source>
        <dbReference type="Proteomes" id="UP000309128"/>
    </source>
</evidence>
<gene>
    <name evidence="1" type="ORF">ETD86_04485</name>
</gene>
<reference evidence="1 2" key="1">
    <citation type="submission" date="2019-05" db="EMBL/GenBank/DDBJ databases">
        <title>Draft genome sequence of Nonomuraea turkmeniaca DSM 43926.</title>
        <authorList>
            <person name="Saricaoglu S."/>
            <person name="Isik K."/>
        </authorList>
    </citation>
    <scope>NUCLEOTIDE SEQUENCE [LARGE SCALE GENOMIC DNA]</scope>
    <source>
        <strain evidence="1 2">DSM 43926</strain>
    </source>
</reference>
<organism evidence="1 2">
    <name type="scientific">Nonomuraea turkmeniaca</name>
    <dbReference type="NCBI Taxonomy" id="103838"/>
    <lineage>
        <taxon>Bacteria</taxon>
        <taxon>Bacillati</taxon>
        <taxon>Actinomycetota</taxon>
        <taxon>Actinomycetes</taxon>
        <taxon>Streptosporangiales</taxon>
        <taxon>Streptosporangiaceae</taxon>
        <taxon>Nonomuraea</taxon>
    </lineage>
</organism>
<comment type="caution">
    <text evidence="1">The sequence shown here is derived from an EMBL/GenBank/DDBJ whole genome shotgun (WGS) entry which is preliminary data.</text>
</comment>
<evidence type="ECO:0000313" key="1">
    <source>
        <dbReference type="EMBL" id="TMR24395.1"/>
    </source>
</evidence>
<sequence>MGEFVGIDPRGAHELIRRMEAGKQALTRTRSGLDAAIAEAGEDWAGRQGTGAMHRTWSFYDESQQDLKWRIDTIEQLVPVREKGMLTGTFPFGSETEAVSAAVTDANELAETFQNHDRYLPGDNWLRKAAGPLKGKVGDPAYAAALLAGLGGPDAFVKIFREWIDTQAAGQHRGLQPEALGRAAASTPGQLAAAFASAERTGRLGGEWYEMVVTAPADVLTTLVALAGQSSTFLNRVAINLLNRPQEAEPTDPDWNLHNLAQAYTANPDAFQQLLAEHPKESGVLLDADTGNPAYETALADALHNALKPGAGAEGLRERAWFTVIRSNTDLPGIEALKTGSARP</sequence>
<dbReference type="EMBL" id="VCKY01000010">
    <property type="protein sequence ID" value="TMR24395.1"/>
    <property type="molecule type" value="Genomic_DNA"/>
</dbReference>
<dbReference type="RefSeq" id="WP_138664803.1">
    <property type="nucleotide sequence ID" value="NZ_VCKY01000010.1"/>
</dbReference>